<dbReference type="NCBIfam" id="TIGR03089">
    <property type="entry name" value="TIGR03089 family protein"/>
    <property type="match status" value="1"/>
</dbReference>
<dbReference type="EMBL" id="PGFE01000004">
    <property type="protein sequence ID" value="PJJ69982.1"/>
    <property type="molecule type" value="Genomic_DNA"/>
</dbReference>
<dbReference type="InterPro" id="IPR017523">
    <property type="entry name" value="Rv3268"/>
</dbReference>
<dbReference type="AlphaFoldDB" id="A0A2M9CDP2"/>
<dbReference type="OrthoDB" id="3396763at2"/>
<evidence type="ECO:0000313" key="2">
    <source>
        <dbReference type="Proteomes" id="UP000231693"/>
    </source>
</evidence>
<keyword evidence="2" id="KW-1185">Reference proteome</keyword>
<dbReference type="RefSeq" id="WP_100423605.1">
    <property type="nucleotide sequence ID" value="NZ_BOOX01000007.1"/>
</dbReference>
<name>A0A2M9CDP2_9CELL</name>
<gene>
    <name evidence="1" type="ORF">CLV28_2459</name>
</gene>
<comment type="caution">
    <text evidence="1">The sequence shown here is derived from an EMBL/GenBank/DDBJ whole genome shotgun (WGS) entry which is preliminary data.</text>
</comment>
<dbReference type="Proteomes" id="UP000231693">
    <property type="component" value="Unassembled WGS sequence"/>
</dbReference>
<reference evidence="1 2" key="1">
    <citation type="submission" date="2017-11" db="EMBL/GenBank/DDBJ databases">
        <title>Genomic Encyclopedia of Archaeal and Bacterial Type Strains, Phase II (KMG-II): From Individual Species to Whole Genera.</title>
        <authorList>
            <person name="Goeker M."/>
        </authorList>
    </citation>
    <scope>NUCLEOTIDE SEQUENCE [LARGE SCALE GENOMIC DNA]</scope>
    <source>
        <strain evidence="1 2">DSM 25478</strain>
    </source>
</reference>
<accession>A0A2M9CDP2</accession>
<dbReference type="SUPFAM" id="SSF56801">
    <property type="entry name" value="Acetyl-CoA synthetase-like"/>
    <property type="match status" value="1"/>
</dbReference>
<proteinExistence type="predicted"/>
<organism evidence="1 2">
    <name type="scientific">Sediminihabitans luteus</name>
    <dbReference type="NCBI Taxonomy" id="1138585"/>
    <lineage>
        <taxon>Bacteria</taxon>
        <taxon>Bacillati</taxon>
        <taxon>Actinomycetota</taxon>
        <taxon>Actinomycetes</taxon>
        <taxon>Micrococcales</taxon>
        <taxon>Cellulomonadaceae</taxon>
        <taxon>Sediminihabitans</taxon>
    </lineage>
</organism>
<protein>
    <submittedName>
        <fullName evidence="1">Uncharacterized protein (TIGR03089 family)</fullName>
    </submittedName>
</protein>
<evidence type="ECO:0000313" key="1">
    <source>
        <dbReference type="EMBL" id="PJJ69982.1"/>
    </source>
</evidence>
<sequence length="254" mass="26674">MAPANPTHVADLLRRLTVDPGRPRLTWYGDDGERIELSGAVFENWANKSLNLLVEEFDAKGATTVVLDAPAHWRTVVWATAVWRAGATLAPGLAPSPTAPVDVVVTTRPTAWACTRAEVVALALPALARRFDGELPPGALDAAGAVMTYGDQIGYVADLDPAAPALLDGPTHAELVDWAQAATDPHGTALPTTAERVVLEADDLTATLRRALHVLAADGSLVLVSPATAAALRDDPARRARLVTGERATLDLLG</sequence>